<dbReference type="AlphaFoldDB" id="A0A158IRD3"/>
<dbReference type="InterPro" id="IPR045397">
    <property type="entry name" value="TumE-like"/>
</dbReference>
<name>A0A158IRD3_9BURK</name>
<evidence type="ECO:0000313" key="2">
    <source>
        <dbReference type="Proteomes" id="UP000054683"/>
    </source>
</evidence>
<protein>
    <submittedName>
        <fullName evidence="1">Uncharacterized protein</fullName>
    </submittedName>
</protein>
<gene>
    <name evidence="1" type="ORF">AWB69_06526</name>
</gene>
<dbReference type="Pfam" id="PF20126">
    <property type="entry name" value="TumE"/>
    <property type="match status" value="1"/>
</dbReference>
<organism evidence="1 2">
    <name type="scientific">Caballeronia udeis</name>
    <dbReference type="NCBI Taxonomy" id="1232866"/>
    <lineage>
        <taxon>Bacteria</taxon>
        <taxon>Pseudomonadati</taxon>
        <taxon>Pseudomonadota</taxon>
        <taxon>Betaproteobacteria</taxon>
        <taxon>Burkholderiales</taxon>
        <taxon>Burkholderiaceae</taxon>
        <taxon>Caballeronia</taxon>
    </lineage>
</organism>
<proteinExistence type="predicted"/>
<dbReference type="Proteomes" id="UP000054683">
    <property type="component" value="Unassembled WGS sequence"/>
</dbReference>
<evidence type="ECO:0000313" key="1">
    <source>
        <dbReference type="EMBL" id="SAL59127.1"/>
    </source>
</evidence>
<dbReference type="EMBL" id="FCOK02000059">
    <property type="protein sequence ID" value="SAL59127.1"/>
    <property type="molecule type" value="Genomic_DNA"/>
</dbReference>
<reference evidence="1 2" key="1">
    <citation type="submission" date="2016-01" db="EMBL/GenBank/DDBJ databases">
        <authorList>
            <person name="Oliw E.H."/>
        </authorList>
    </citation>
    <scope>NUCLEOTIDE SEQUENCE [LARGE SCALE GENOMIC DNA]</scope>
    <source>
        <strain evidence="1">LMG 27134</strain>
    </source>
</reference>
<accession>A0A158IRD3</accession>
<sequence>MSNMKATLLLKERHAVNEQAFAELLVWKVPGPLRGSAHLFKYSLAYIVVGECVLRYDNERGKGDHRHIGDVETPYSFSTPAQLLADFWADVDNWSPS</sequence>